<dbReference type="PANTHER" id="PTHR33116:SF84">
    <property type="entry name" value="RNA-DIRECTED DNA POLYMERASE"/>
    <property type="match status" value="1"/>
</dbReference>
<dbReference type="Proteomes" id="UP001151760">
    <property type="component" value="Unassembled WGS sequence"/>
</dbReference>
<feature type="domain" description="Reverse transcriptase" evidence="1">
    <location>
        <begin position="142"/>
        <end position="389"/>
    </location>
</feature>
<comment type="caution">
    <text evidence="2">The sequence shown here is derived from an EMBL/GenBank/DDBJ whole genome shotgun (WGS) entry which is preliminary data.</text>
</comment>
<evidence type="ECO:0000313" key="3">
    <source>
        <dbReference type="Proteomes" id="UP001151760"/>
    </source>
</evidence>
<gene>
    <name evidence="2" type="ORF">Tco_0975901</name>
</gene>
<reference evidence="2" key="1">
    <citation type="journal article" date="2022" name="Int. J. Mol. Sci.">
        <title>Draft Genome of Tanacetum Coccineum: Genomic Comparison of Closely Related Tanacetum-Family Plants.</title>
        <authorList>
            <person name="Yamashiro T."/>
            <person name="Shiraishi A."/>
            <person name="Nakayama K."/>
            <person name="Satake H."/>
        </authorList>
    </citation>
    <scope>NUCLEOTIDE SEQUENCE</scope>
</reference>
<dbReference type="Pfam" id="PF00078">
    <property type="entry name" value="RVT_1"/>
    <property type="match status" value="1"/>
</dbReference>
<keyword evidence="3" id="KW-1185">Reference proteome</keyword>
<dbReference type="PANTHER" id="PTHR33116">
    <property type="entry name" value="REVERSE TRANSCRIPTASE ZINC-BINDING DOMAIN-CONTAINING PROTEIN-RELATED-RELATED"/>
    <property type="match status" value="1"/>
</dbReference>
<dbReference type="InterPro" id="IPR000477">
    <property type="entry name" value="RT_dom"/>
</dbReference>
<evidence type="ECO:0000313" key="2">
    <source>
        <dbReference type="EMBL" id="GJT49744.1"/>
    </source>
</evidence>
<dbReference type="PROSITE" id="PS50878">
    <property type="entry name" value="RT_POL"/>
    <property type="match status" value="1"/>
</dbReference>
<sequence length="408" mass="46843">MEEHFLKKKSKVKWLRFGDSNSTYFYKSVKGRVNRNRIDVVTDLARDVVTGDGVLAAFVSHYEAFLGQQGSCFPFDSQELFLNRLDSNQALDMIKNVTAKEVKDAIFSMGNDKSPSPDGYTACFFKESWDIMANDVILVVQEFFTNGKLLKELNHTIIALIPKVASPSRINDYRPISCCNVLISDNILLTQELMHNYHLDRGTPRCAFKVDIQKAYDTVDWCFLKEVLLAFGFHVRMVDWIMECVTTTSYSLCINGVLHGYFKGKRGLRQGDPLSPYLFTIIMEVLTLMLRRKVWDSESFTYHRHCSKLELVNLCFADDLFLFAHGDPNSARVIMEALDEFRNASGLTPSLPKSMAYFCNVLNHVKLSILQILPFEEGRLPVKYLGVPLISTRLIYRDLRRSFTNRIR</sequence>
<dbReference type="CDD" id="cd01650">
    <property type="entry name" value="RT_nLTR_like"/>
    <property type="match status" value="1"/>
</dbReference>
<name>A0ABQ5EFP3_9ASTR</name>
<dbReference type="SUPFAM" id="SSF56672">
    <property type="entry name" value="DNA/RNA polymerases"/>
    <property type="match status" value="1"/>
</dbReference>
<proteinExistence type="predicted"/>
<evidence type="ECO:0000259" key="1">
    <source>
        <dbReference type="PROSITE" id="PS50878"/>
    </source>
</evidence>
<protein>
    <recommendedName>
        <fullName evidence="1">Reverse transcriptase domain-containing protein</fullName>
    </recommendedName>
</protein>
<reference evidence="2" key="2">
    <citation type="submission" date="2022-01" db="EMBL/GenBank/DDBJ databases">
        <authorList>
            <person name="Yamashiro T."/>
            <person name="Shiraishi A."/>
            <person name="Satake H."/>
            <person name="Nakayama K."/>
        </authorList>
    </citation>
    <scope>NUCLEOTIDE SEQUENCE</scope>
</reference>
<dbReference type="InterPro" id="IPR043502">
    <property type="entry name" value="DNA/RNA_pol_sf"/>
</dbReference>
<accession>A0ABQ5EFP3</accession>
<dbReference type="EMBL" id="BQNB010016263">
    <property type="protein sequence ID" value="GJT49744.1"/>
    <property type="molecule type" value="Genomic_DNA"/>
</dbReference>
<organism evidence="2 3">
    <name type="scientific">Tanacetum coccineum</name>
    <dbReference type="NCBI Taxonomy" id="301880"/>
    <lineage>
        <taxon>Eukaryota</taxon>
        <taxon>Viridiplantae</taxon>
        <taxon>Streptophyta</taxon>
        <taxon>Embryophyta</taxon>
        <taxon>Tracheophyta</taxon>
        <taxon>Spermatophyta</taxon>
        <taxon>Magnoliopsida</taxon>
        <taxon>eudicotyledons</taxon>
        <taxon>Gunneridae</taxon>
        <taxon>Pentapetalae</taxon>
        <taxon>asterids</taxon>
        <taxon>campanulids</taxon>
        <taxon>Asterales</taxon>
        <taxon>Asteraceae</taxon>
        <taxon>Asteroideae</taxon>
        <taxon>Anthemideae</taxon>
        <taxon>Anthemidinae</taxon>
        <taxon>Tanacetum</taxon>
    </lineage>
</organism>